<accession>A0A7L9J5B3</accession>
<proteinExistence type="predicted"/>
<gene>
    <name evidence="2" type="ORF">IGS73_07500</name>
</gene>
<reference evidence="2 3" key="1">
    <citation type="submission" date="2020-10" db="EMBL/GenBank/DDBJ databases">
        <title>Janibacter indicus TT2 genome sequence.</title>
        <authorList>
            <person name="Lee K."/>
            <person name="Ganzorig M."/>
        </authorList>
    </citation>
    <scope>NUCLEOTIDE SEQUENCE [LARGE SCALE GENOMIC DNA]</scope>
    <source>
        <strain evidence="2 3">TT2</strain>
    </source>
</reference>
<name>A0A7L9J5B3_9MICO</name>
<feature type="domain" description="C2H2-type" evidence="1">
    <location>
        <begin position="82"/>
        <end position="102"/>
    </location>
</feature>
<sequence length="104" mass="12181">MAEALEWSPTRIRQLIREKHLVLEPSRVTPTDLESRLGWSRAQVKTARKQGLVPAPDSEGWSIWWWESTIAERLEPRLIEKCLICGARFETVRGRAIHESWHRP</sequence>
<dbReference type="Proteomes" id="UP000593998">
    <property type="component" value="Chromosome"/>
</dbReference>
<evidence type="ECO:0000313" key="3">
    <source>
        <dbReference type="Proteomes" id="UP000593998"/>
    </source>
</evidence>
<dbReference type="AlphaFoldDB" id="A0A7L9J5B3"/>
<dbReference type="InterPro" id="IPR013087">
    <property type="entry name" value="Znf_C2H2_type"/>
</dbReference>
<protein>
    <recommendedName>
        <fullName evidence="1">C2H2-type domain-containing protein</fullName>
    </recommendedName>
</protein>
<dbReference type="RefSeq" id="WP_192912025.1">
    <property type="nucleotide sequence ID" value="NZ_CP062789.1"/>
</dbReference>
<evidence type="ECO:0000313" key="2">
    <source>
        <dbReference type="EMBL" id="QOK24195.1"/>
    </source>
</evidence>
<dbReference type="PROSITE" id="PS00028">
    <property type="entry name" value="ZINC_FINGER_C2H2_1"/>
    <property type="match status" value="1"/>
</dbReference>
<evidence type="ECO:0000259" key="1">
    <source>
        <dbReference type="PROSITE" id="PS00028"/>
    </source>
</evidence>
<dbReference type="EMBL" id="CP062789">
    <property type="protein sequence ID" value="QOK24195.1"/>
    <property type="molecule type" value="Genomic_DNA"/>
</dbReference>
<organism evidence="2 3">
    <name type="scientific">Janibacter indicus</name>
    <dbReference type="NCBI Taxonomy" id="857417"/>
    <lineage>
        <taxon>Bacteria</taxon>
        <taxon>Bacillati</taxon>
        <taxon>Actinomycetota</taxon>
        <taxon>Actinomycetes</taxon>
        <taxon>Micrococcales</taxon>
        <taxon>Intrasporangiaceae</taxon>
        <taxon>Janibacter</taxon>
    </lineage>
</organism>